<name>A0A7J6F788_CANSA</name>
<comment type="caution">
    <text evidence="1">The sequence shown here is derived from an EMBL/GenBank/DDBJ whole genome shotgun (WGS) entry which is preliminary data.</text>
</comment>
<dbReference type="EMBL" id="JAATIP010000149">
    <property type="protein sequence ID" value="KAF4366587.1"/>
    <property type="molecule type" value="Genomic_DNA"/>
</dbReference>
<organism evidence="1 2">
    <name type="scientific">Cannabis sativa</name>
    <name type="common">Hemp</name>
    <name type="synonym">Marijuana</name>
    <dbReference type="NCBI Taxonomy" id="3483"/>
    <lineage>
        <taxon>Eukaryota</taxon>
        <taxon>Viridiplantae</taxon>
        <taxon>Streptophyta</taxon>
        <taxon>Embryophyta</taxon>
        <taxon>Tracheophyta</taxon>
        <taxon>Spermatophyta</taxon>
        <taxon>Magnoliopsida</taxon>
        <taxon>eudicotyledons</taxon>
        <taxon>Gunneridae</taxon>
        <taxon>Pentapetalae</taxon>
        <taxon>rosids</taxon>
        <taxon>fabids</taxon>
        <taxon>Rosales</taxon>
        <taxon>Cannabaceae</taxon>
        <taxon>Cannabis</taxon>
    </lineage>
</organism>
<dbReference type="Proteomes" id="UP000525078">
    <property type="component" value="Unassembled WGS sequence"/>
</dbReference>
<dbReference type="AlphaFoldDB" id="A0A7J6F788"/>
<reference evidence="1 2" key="1">
    <citation type="journal article" date="2020" name="bioRxiv">
        <title>Sequence and annotation of 42 cannabis genomes reveals extensive copy number variation in cannabinoid synthesis and pathogen resistance genes.</title>
        <authorList>
            <person name="Mckernan K.J."/>
            <person name="Helbert Y."/>
            <person name="Kane L.T."/>
            <person name="Ebling H."/>
            <person name="Zhang L."/>
            <person name="Liu B."/>
            <person name="Eaton Z."/>
            <person name="Mclaughlin S."/>
            <person name="Kingan S."/>
            <person name="Baybayan P."/>
            <person name="Concepcion G."/>
            <person name="Jordan M."/>
            <person name="Riva A."/>
            <person name="Barbazuk W."/>
            <person name="Harkins T."/>
        </authorList>
    </citation>
    <scope>NUCLEOTIDE SEQUENCE [LARGE SCALE GENOMIC DNA]</scope>
    <source>
        <strain evidence="2">cv. Jamaican Lion 4</strain>
        <tissue evidence="1">Leaf</tissue>
    </source>
</reference>
<sequence length="140" mass="16039">MKLGLGSKPKSEALERHVQFTLQSREGDDQCQELLSSVGLLYYYFKRRQFPSTWSLSVSHAHSGGAFQRVFSPAKYTLSPLSLSPLLLLLHHLLLPRSSVFLYFSLPQFLSLSRKTELNPSVYEPNNSYINPIQKKESHR</sequence>
<evidence type="ECO:0000313" key="1">
    <source>
        <dbReference type="EMBL" id="KAF4366587.1"/>
    </source>
</evidence>
<protein>
    <submittedName>
        <fullName evidence="1">Uncharacterized protein</fullName>
    </submittedName>
</protein>
<proteinExistence type="predicted"/>
<accession>A0A7J6F788</accession>
<gene>
    <name evidence="1" type="ORF">F8388_004251</name>
</gene>
<evidence type="ECO:0000313" key="2">
    <source>
        <dbReference type="Proteomes" id="UP000525078"/>
    </source>
</evidence>